<comment type="caution">
    <text evidence="7">The sequence shown here is derived from an EMBL/GenBank/DDBJ whole genome shotgun (WGS) entry which is preliminary data.</text>
</comment>
<dbReference type="PATRIC" id="fig|908809.3.peg.426"/>
<comment type="cofactor">
    <cofactor evidence="1">
        <name>Zn(2+)</name>
        <dbReference type="ChEBI" id="CHEBI:29105"/>
    </cofactor>
</comment>
<name>A0A0R3K2H8_CALMK</name>
<dbReference type="SUPFAM" id="SSF51735">
    <property type="entry name" value="NAD(P)-binding Rossmann-fold domains"/>
    <property type="match status" value="1"/>
</dbReference>
<keyword evidence="3" id="KW-0479">Metal-binding</keyword>
<keyword evidence="8" id="KW-1185">Reference proteome</keyword>
<dbReference type="SMART" id="SM00829">
    <property type="entry name" value="PKS_ER"/>
    <property type="match status" value="1"/>
</dbReference>
<dbReference type="InterPro" id="IPR011032">
    <property type="entry name" value="GroES-like_sf"/>
</dbReference>
<dbReference type="InterPro" id="IPR036291">
    <property type="entry name" value="NAD(P)-bd_dom_sf"/>
</dbReference>
<dbReference type="Pfam" id="PF00107">
    <property type="entry name" value="ADH_zinc_N"/>
    <property type="match status" value="1"/>
</dbReference>
<dbReference type="Gene3D" id="3.40.50.720">
    <property type="entry name" value="NAD(P)-binding Rossmann-like Domain"/>
    <property type="match status" value="1"/>
</dbReference>
<evidence type="ECO:0000256" key="3">
    <source>
        <dbReference type="ARBA" id="ARBA00022723"/>
    </source>
</evidence>
<feature type="domain" description="Enoyl reductase (ER)" evidence="6">
    <location>
        <begin position="9"/>
        <end position="342"/>
    </location>
</feature>
<accession>A0A0R3K2H8</accession>
<evidence type="ECO:0000256" key="5">
    <source>
        <dbReference type="ARBA" id="ARBA00023002"/>
    </source>
</evidence>
<dbReference type="EC" id="1.-.-.-" evidence="7"/>
<keyword evidence="5 7" id="KW-0560">Oxidoreductase</keyword>
<evidence type="ECO:0000256" key="2">
    <source>
        <dbReference type="ARBA" id="ARBA00008072"/>
    </source>
</evidence>
<evidence type="ECO:0000259" key="6">
    <source>
        <dbReference type="SMART" id="SM00829"/>
    </source>
</evidence>
<dbReference type="Gene3D" id="3.90.180.10">
    <property type="entry name" value="Medium-chain alcohol dehydrogenases, catalytic domain"/>
    <property type="match status" value="2"/>
</dbReference>
<dbReference type="InterPro" id="IPR020843">
    <property type="entry name" value="ER"/>
</dbReference>
<reference evidence="7 8" key="1">
    <citation type="submission" date="2015-09" db="EMBL/GenBank/DDBJ databases">
        <title>Draft genome sequence of a Caloramator mitchellensis, a moderate thermophile from the Great Artesian Basin of Australia.</title>
        <authorList>
            <person name="Patel B.K."/>
        </authorList>
    </citation>
    <scope>NUCLEOTIDE SEQUENCE [LARGE SCALE GENOMIC DNA]</scope>
    <source>
        <strain evidence="7 8">VF08</strain>
    </source>
</reference>
<dbReference type="Proteomes" id="UP000052015">
    <property type="component" value="Unassembled WGS sequence"/>
</dbReference>
<dbReference type="CDD" id="cd08255">
    <property type="entry name" value="2-desacetyl-2-hydroxyethyl_bacteriochlorophyllide_like"/>
    <property type="match status" value="1"/>
</dbReference>
<evidence type="ECO:0000256" key="1">
    <source>
        <dbReference type="ARBA" id="ARBA00001947"/>
    </source>
</evidence>
<keyword evidence="4" id="KW-0862">Zinc</keyword>
<organism evidence="7 8">
    <name type="scientific">Caloramator mitchellensis</name>
    <dbReference type="NCBI Taxonomy" id="908809"/>
    <lineage>
        <taxon>Bacteria</taxon>
        <taxon>Bacillati</taxon>
        <taxon>Bacillota</taxon>
        <taxon>Clostridia</taxon>
        <taxon>Eubacteriales</taxon>
        <taxon>Clostridiaceae</taxon>
        <taxon>Caloramator</taxon>
    </lineage>
</organism>
<proteinExistence type="inferred from homology"/>
<comment type="similarity">
    <text evidence="2">Belongs to the zinc-containing alcohol dehydrogenase family.</text>
</comment>
<evidence type="ECO:0000256" key="4">
    <source>
        <dbReference type="ARBA" id="ARBA00022833"/>
    </source>
</evidence>
<dbReference type="OrthoDB" id="9769198at2"/>
<dbReference type="PANTHER" id="PTHR43350">
    <property type="entry name" value="NAD-DEPENDENT ALCOHOL DEHYDROGENASE"/>
    <property type="match status" value="1"/>
</dbReference>
<dbReference type="GO" id="GO:0046872">
    <property type="term" value="F:metal ion binding"/>
    <property type="evidence" value="ECO:0007669"/>
    <property type="project" value="UniProtKB-KW"/>
</dbReference>
<dbReference type="GO" id="GO:0016491">
    <property type="term" value="F:oxidoreductase activity"/>
    <property type="evidence" value="ECO:0007669"/>
    <property type="project" value="UniProtKB-KW"/>
</dbReference>
<dbReference type="AlphaFoldDB" id="A0A0R3K2H8"/>
<dbReference type="PANTHER" id="PTHR43350:SF19">
    <property type="entry name" value="D-GULOSIDE 3-DEHYDROGENASE"/>
    <property type="match status" value="1"/>
</dbReference>
<evidence type="ECO:0000313" key="8">
    <source>
        <dbReference type="Proteomes" id="UP000052015"/>
    </source>
</evidence>
<sequence length="345" mass="38545">MGVMLNFVGPREVGFEEYDERKLNQNEIRLKTLYSGISAGTELTAYRGSNPYLSKKWNADLRIFENTETTTYSYPLKAWGYEEVGQVIEVGEEVKDIKIGDIIFGTWGHKSTHIIEESFAKDRKLIEGLEPICGIYSHIGAIALNSILDANIHVGETVAIFGQGVPGQIVTQLAKLSGAKVVAVDLDDERLKFSKESGADVVLNPKNDDVPRMIKEITKGRGADVSIEISGSTKALHEAIRATAYSGRVVAAGFFQGEGVGLYLGEEFHHNRINVVCSQISGVSPELTYRWNRLRLNHTIMELQHENKINLKKLITHEFNFSDAKKAFEMLDTRTDCMQMVLKFD</sequence>
<evidence type="ECO:0000313" key="7">
    <source>
        <dbReference type="EMBL" id="KRQ87620.1"/>
    </source>
</evidence>
<gene>
    <name evidence="7" type="primary">yjmD</name>
    <name evidence="7" type="ORF">ABG79_00421</name>
</gene>
<protein>
    <submittedName>
        <fullName evidence="7">Putative zinc-type alcohol dehydrogenase-like protein YjmD</fullName>
        <ecNumber evidence="7">1.-.-.-</ecNumber>
    </submittedName>
</protein>
<dbReference type="SUPFAM" id="SSF50129">
    <property type="entry name" value="GroES-like"/>
    <property type="match status" value="1"/>
</dbReference>
<dbReference type="STRING" id="908809.ABG79_00421"/>
<dbReference type="RefSeq" id="WP_057976634.1">
    <property type="nucleotide sequence ID" value="NZ_LKHP01000002.1"/>
</dbReference>
<dbReference type="EMBL" id="LKHP01000002">
    <property type="protein sequence ID" value="KRQ87620.1"/>
    <property type="molecule type" value="Genomic_DNA"/>
</dbReference>
<dbReference type="InterPro" id="IPR013149">
    <property type="entry name" value="ADH-like_C"/>
</dbReference>